<proteinExistence type="predicted"/>
<dbReference type="InterPro" id="IPR050194">
    <property type="entry name" value="Glycosyltransferase_grp1"/>
</dbReference>
<dbReference type="InterPro" id="IPR028098">
    <property type="entry name" value="Glyco_trans_4-like_N"/>
</dbReference>
<dbReference type="Proteomes" id="UP000198660">
    <property type="component" value="Unassembled WGS sequence"/>
</dbReference>
<dbReference type="Pfam" id="PF13439">
    <property type="entry name" value="Glyco_transf_4"/>
    <property type="match status" value="1"/>
</dbReference>
<feature type="domain" description="Glycosyl transferase family 1" evidence="1">
    <location>
        <begin position="208"/>
        <end position="374"/>
    </location>
</feature>
<dbReference type="InterPro" id="IPR001296">
    <property type="entry name" value="Glyco_trans_1"/>
</dbReference>
<dbReference type="EMBL" id="FPAA01000001">
    <property type="protein sequence ID" value="SFS33940.1"/>
    <property type="molecule type" value="Genomic_DNA"/>
</dbReference>
<dbReference type="CDD" id="cd03798">
    <property type="entry name" value="GT4_WlbH-like"/>
    <property type="match status" value="1"/>
</dbReference>
<dbReference type="GO" id="GO:0016757">
    <property type="term" value="F:glycosyltransferase activity"/>
    <property type="evidence" value="ECO:0007669"/>
    <property type="project" value="InterPro"/>
</dbReference>
<evidence type="ECO:0000259" key="1">
    <source>
        <dbReference type="Pfam" id="PF00534"/>
    </source>
</evidence>
<name>A0A1I6P1I3_9BACL</name>
<evidence type="ECO:0000313" key="3">
    <source>
        <dbReference type="EMBL" id="SFS33940.1"/>
    </source>
</evidence>
<evidence type="ECO:0000313" key="4">
    <source>
        <dbReference type="Proteomes" id="UP000198660"/>
    </source>
</evidence>
<dbReference type="SUPFAM" id="SSF53756">
    <property type="entry name" value="UDP-Glycosyltransferase/glycogen phosphorylase"/>
    <property type="match status" value="1"/>
</dbReference>
<dbReference type="OrthoDB" id="179766at2"/>
<protein>
    <submittedName>
        <fullName evidence="3">Uncharacterized protein</fullName>
    </submittedName>
</protein>
<dbReference type="Gene3D" id="3.40.50.2000">
    <property type="entry name" value="Glycogen Phosphorylase B"/>
    <property type="match status" value="2"/>
</dbReference>
<dbReference type="PANTHER" id="PTHR45947:SF15">
    <property type="entry name" value="TEICHURONIC ACID BIOSYNTHESIS GLYCOSYLTRANSFERASE TUAC-RELATED"/>
    <property type="match status" value="1"/>
</dbReference>
<gene>
    <name evidence="3" type="ORF">SAMN05444972_101293</name>
</gene>
<dbReference type="AlphaFoldDB" id="A0A1I6P1I3"/>
<organism evidence="3 4">
    <name type="scientific">Marininema halotolerans</name>
    <dbReference type="NCBI Taxonomy" id="1155944"/>
    <lineage>
        <taxon>Bacteria</taxon>
        <taxon>Bacillati</taxon>
        <taxon>Bacillota</taxon>
        <taxon>Bacilli</taxon>
        <taxon>Bacillales</taxon>
        <taxon>Thermoactinomycetaceae</taxon>
        <taxon>Marininema</taxon>
    </lineage>
</organism>
<accession>A0A1I6P1I3</accession>
<dbReference type="PANTHER" id="PTHR45947">
    <property type="entry name" value="SULFOQUINOVOSYL TRANSFERASE SQD2"/>
    <property type="match status" value="1"/>
</dbReference>
<dbReference type="Pfam" id="PF00534">
    <property type="entry name" value="Glycos_transf_1"/>
    <property type="match status" value="1"/>
</dbReference>
<feature type="domain" description="Glycosyltransferase subfamily 4-like N-terminal" evidence="2">
    <location>
        <begin position="24"/>
        <end position="201"/>
    </location>
</feature>
<reference evidence="4" key="1">
    <citation type="submission" date="2016-10" db="EMBL/GenBank/DDBJ databases">
        <authorList>
            <person name="Varghese N."/>
            <person name="Submissions S."/>
        </authorList>
    </citation>
    <scope>NUCLEOTIDE SEQUENCE [LARGE SCALE GENOMIC DNA]</scope>
    <source>
        <strain evidence="4">DSM 45789</strain>
    </source>
</reference>
<keyword evidence="4" id="KW-1185">Reference proteome</keyword>
<sequence>MLTMNVKALIISHMYPNPANPMAGIFVHNQVKALREEGVECRVLSPIPHLPFYPKWRDYQRFPRTATMDGIPIRYVPTFMVPGGWFFSAYGYFYFKALQNEVAELRRQFSFDLIHCHTIFPDGYAGTKLKDAFSTPVVSTIHGSDIRLYPQQSKGVYRRTEEALRRNNHVITVSEELKRDAQKLIAGVEASTVYNGFDPHRFSPTCQKEARDQLGVPQDIKSILYVGNLYKVKGLHVLIDAFARLAATDDQVALYLVGGGPLEGELQRQAKQAGVRERIHFIGRRPHEEIPIWINSCDVVALTSLSEGMPSIIMEAMGCGKPVVATDVGGISEVLQHRRTGFLVKPERPEETAQCLSILLAENEGLAYDMGERAFTESGALTWKRNAEQIISLYERVLIDHKHSVKNRG</sequence>
<evidence type="ECO:0000259" key="2">
    <source>
        <dbReference type="Pfam" id="PF13439"/>
    </source>
</evidence>